<accession>A0ABS5I3N0</accession>
<comment type="caution">
    <text evidence="1">The sequence shown here is derived from an EMBL/GenBank/DDBJ whole genome shotgun (WGS) entry which is preliminary data.</text>
</comment>
<evidence type="ECO:0000313" key="1">
    <source>
        <dbReference type="EMBL" id="MBR9728629.1"/>
    </source>
</evidence>
<dbReference type="InterPro" id="IPR007554">
    <property type="entry name" value="Glycerophosphate_synth"/>
</dbReference>
<dbReference type="Pfam" id="PF04464">
    <property type="entry name" value="Glyphos_transf"/>
    <property type="match status" value="1"/>
</dbReference>
<dbReference type="InterPro" id="IPR043148">
    <property type="entry name" value="TagF_C"/>
</dbReference>
<organism evidence="1 2">
    <name type="scientific">Shewanella intestini</name>
    <dbReference type="NCBI Taxonomy" id="2017544"/>
    <lineage>
        <taxon>Bacteria</taxon>
        <taxon>Pseudomonadati</taxon>
        <taxon>Pseudomonadota</taxon>
        <taxon>Gammaproteobacteria</taxon>
        <taxon>Alteromonadales</taxon>
        <taxon>Shewanellaceae</taxon>
        <taxon>Shewanella</taxon>
    </lineage>
</organism>
<dbReference type="PANTHER" id="PTHR37316:SF1">
    <property type="entry name" value="TEICHOIC ACID GLYCEROL-PHOSPHATE PRIMASE"/>
    <property type="match status" value="1"/>
</dbReference>
<keyword evidence="2" id="KW-1185">Reference proteome</keyword>
<dbReference type="Proteomes" id="UP000811844">
    <property type="component" value="Unassembled WGS sequence"/>
</dbReference>
<protein>
    <submittedName>
        <fullName evidence="1">CDP-glycerol--poly(Glycerophosphate) glycerophosphotransferase</fullName>
    </submittedName>
</protein>
<sequence>MLILFDTLNVYYLPQYVPIIEQLKLRHHQVKLVCYSNKNDQQAFSEVINDLDVECIWVNNTQQAKLAYLSLKADWIFFGNKFEFLDEVHQHSKTAQLGHGVGPKPSYYHKSKTPMTVRFIEGDLRLTKIKEYYPKDKFIQVGFSKLDPMFNHTQPEGDLAELGLDPNKPTILYAPTFNPSSLECFPDNWPEDFREYNILIKPHSLTQVREKYKKQRQKLAKWSIFDNVYVAKEQDISLLPFMKNADILLSEASSTLFEFAALNKPVIVCNFFKLKWSYRGIFKYRFYNRFGKDNVLYSEIGLHVNNYTALIKAIPQQLAHPEQYAANREIYTNEHVGPTDGKASERIVQYLENAPSS</sequence>
<reference evidence="1 2" key="1">
    <citation type="submission" date="2020-02" db="EMBL/GenBank/DDBJ databases">
        <title>Shewanella WXL01 sp. nov., a marine bacterium isolated from green algae in Luhuitou Fringing Reef (Northern South China Sea).</title>
        <authorList>
            <person name="Wang X."/>
        </authorList>
    </citation>
    <scope>NUCLEOTIDE SEQUENCE [LARGE SCALE GENOMIC DNA]</scope>
    <source>
        <strain evidence="1 2">MCCC 1A01895</strain>
    </source>
</reference>
<evidence type="ECO:0000313" key="2">
    <source>
        <dbReference type="Proteomes" id="UP000811844"/>
    </source>
</evidence>
<dbReference type="Gene3D" id="3.40.50.12580">
    <property type="match status" value="1"/>
</dbReference>
<gene>
    <name evidence="1" type="ORF">G3R48_11640</name>
</gene>
<proteinExistence type="predicted"/>
<dbReference type="EMBL" id="JAAIKR010000011">
    <property type="protein sequence ID" value="MBR9728629.1"/>
    <property type="molecule type" value="Genomic_DNA"/>
</dbReference>
<dbReference type="SUPFAM" id="SSF53756">
    <property type="entry name" value="UDP-Glycosyltransferase/glycogen phosphorylase"/>
    <property type="match status" value="1"/>
</dbReference>
<name>A0ABS5I3N0_9GAMM</name>
<dbReference type="InterPro" id="IPR051612">
    <property type="entry name" value="Teichoic_Acid_Biosynth"/>
</dbReference>
<dbReference type="PANTHER" id="PTHR37316">
    <property type="entry name" value="TEICHOIC ACID GLYCEROL-PHOSPHATE PRIMASE"/>
    <property type="match status" value="1"/>
</dbReference>